<dbReference type="OrthoDB" id="10059102at2759"/>
<evidence type="ECO:0000313" key="12">
    <source>
        <dbReference type="EMBL" id="EFN81462.1"/>
    </source>
</evidence>
<dbReference type="OMA" id="HEWYDED"/>
<dbReference type="InterPro" id="IPR001254">
    <property type="entry name" value="Trypsin_dom"/>
</dbReference>
<dbReference type="Pfam" id="PF00089">
    <property type="entry name" value="Trypsin"/>
    <property type="match status" value="1"/>
</dbReference>
<keyword evidence="5 9" id="KW-0378">Hydrolase</keyword>
<dbReference type="InterPro" id="IPR033116">
    <property type="entry name" value="TRYPSIN_SER"/>
</dbReference>
<dbReference type="PRINTS" id="PR00722">
    <property type="entry name" value="CHYMOTRYPSIN"/>
</dbReference>
<evidence type="ECO:0000256" key="1">
    <source>
        <dbReference type="ARBA" id="ARBA00004239"/>
    </source>
</evidence>
<dbReference type="InterPro" id="IPR050430">
    <property type="entry name" value="Peptidase_S1"/>
</dbReference>
<reference evidence="12 13" key="1">
    <citation type="journal article" date="2010" name="Science">
        <title>Genomic comparison of the ants Camponotus floridanus and Harpegnathos saltator.</title>
        <authorList>
            <person name="Bonasio R."/>
            <person name="Zhang G."/>
            <person name="Ye C."/>
            <person name="Mutti N.S."/>
            <person name="Fang X."/>
            <person name="Qin N."/>
            <person name="Donahue G."/>
            <person name="Yang P."/>
            <person name="Li Q."/>
            <person name="Li C."/>
            <person name="Zhang P."/>
            <person name="Huang Z."/>
            <person name="Berger S.L."/>
            <person name="Reinberg D."/>
            <person name="Wang J."/>
            <person name="Liebig J."/>
        </authorList>
    </citation>
    <scope>NUCLEOTIDE SEQUENCE [LARGE SCALE GENOMIC DNA]</scope>
    <source>
        <strain evidence="12 13">R22 G/1</strain>
    </source>
</reference>
<dbReference type="GO" id="GO:0004252">
    <property type="term" value="F:serine-type endopeptidase activity"/>
    <property type="evidence" value="ECO:0007669"/>
    <property type="project" value="UniProtKB-EC"/>
</dbReference>
<dbReference type="PANTHER" id="PTHR24276:SF91">
    <property type="entry name" value="AT26814P-RELATED"/>
    <property type="match status" value="1"/>
</dbReference>
<protein>
    <recommendedName>
        <fullName evidence="8">chymotrypsin</fullName>
        <ecNumber evidence="8">3.4.21.1</ecNumber>
    </recommendedName>
</protein>
<proteinExistence type="inferred from homology"/>
<dbReference type="CDD" id="cd00190">
    <property type="entry name" value="Tryp_SPc"/>
    <property type="match status" value="1"/>
</dbReference>
<dbReference type="FunFam" id="2.40.10.10:FF:000047">
    <property type="entry name" value="Trypsin eta"/>
    <property type="match status" value="1"/>
</dbReference>
<dbReference type="InterPro" id="IPR043504">
    <property type="entry name" value="Peptidase_S1_PA_chymotrypsin"/>
</dbReference>
<organism evidence="13">
    <name type="scientific">Harpegnathos saltator</name>
    <name type="common">Jerdon's jumping ant</name>
    <dbReference type="NCBI Taxonomy" id="610380"/>
    <lineage>
        <taxon>Eukaryota</taxon>
        <taxon>Metazoa</taxon>
        <taxon>Ecdysozoa</taxon>
        <taxon>Arthropoda</taxon>
        <taxon>Hexapoda</taxon>
        <taxon>Insecta</taxon>
        <taxon>Pterygota</taxon>
        <taxon>Neoptera</taxon>
        <taxon>Endopterygota</taxon>
        <taxon>Hymenoptera</taxon>
        <taxon>Apocrita</taxon>
        <taxon>Aculeata</taxon>
        <taxon>Formicoidea</taxon>
        <taxon>Formicidae</taxon>
        <taxon>Ponerinae</taxon>
        <taxon>Ponerini</taxon>
        <taxon>Harpegnathos</taxon>
    </lineage>
</organism>
<evidence type="ECO:0000256" key="2">
    <source>
        <dbReference type="ARBA" id="ARBA00007664"/>
    </source>
</evidence>
<dbReference type="PROSITE" id="PS50240">
    <property type="entry name" value="TRYPSIN_DOM"/>
    <property type="match status" value="1"/>
</dbReference>
<keyword evidence="4 9" id="KW-0645">Protease</keyword>
<evidence type="ECO:0000256" key="4">
    <source>
        <dbReference type="ARBA" id="ARBA00022670"/>
    </source>
</evidence>
<dbReference type="Gene3D" id="2.40.10.10">
    <property type="entry name" value="Trypsin-like serine proteases"/>
    <property type="match status" value="1"/>
</dbReference>
<feature type="chain" id="PRO_5003158266" description="chymotrypsin" evidence="10">
    <location>
        <begin position="19"/>
        <end position="250"/>
    </location>
</feature>
<dbReference type="Proteomes" id="UP000008237">
    <property type="component" value="Unassembled WGS sequence"/>
</dbReference>
<dbReference type="MEROPS" id="S01.130"/>
<evidence type="ECO:0000256" key="7">
    <source>
        <dbReference type="ARBA" id="ARBA00023157"/>
    </source>
</evidence>
<feature type="domain" description="Peptidase S1" evidence="11">
    <location>
        <begin position="23"/>
        <end position="249"/>
    </location>
</feature>
<dbReference type="PROSITE" id="PS00135">
    <property type="entry name" value="TRYPSIN_SER"/>
    <property type="match status" value="1"/>
</dbReference>
<dbReference type="InterPro" id="IPR001314">
    <property type="entry name" value="Peptidase_S1A"/>
</dbReference>
<keyword evidence="6 9" id="KW-0720">Serine protease</keyword>
<name>E2BS70_HARSA</name>
<evidence type="ECO:0000256" key="6">
    <source>
        <dbReference type="ARBA" id="ARBA00022825"/>
    </source>
</evidence>
<dbReference type="PANTHER" id="PTHR24276">
    <property type="entry name" value="POLYSERASE-RELATED"/>
    <property type="match status" value="1"/>
</dbReference>
<dbReference type="SUPFAM" id="SSF50494">
    <property type="entry name" value="Trypsin-like serine proteases"/>
    <property type="match status" value="1"/>
</dbReference>
<dbReference type="SMART" id="SM00020">
    <property type="entry name" value="Tryp_SPc"/>
    <property type="match status" value="1"/>
</dbReference>
<feature type="signal peptide" evidence="10">
    <location>
        <begin position="1"/>
        <end position="18"/>
    </location>
</feature>
<dbReference type="EMBL" id="GL450151">
    <property type="protein sequence ID" value="EFN81462.1"/>
    <property type="molecule type" value="Genomic_DNA"/>
</dbReference>
<evidence type="ECO:0000256" key="5">
    <source>
        <dbReference type="ARBA" id="ARBA00022801"/>
    </source>
</evidence>
<evidence type="ECO:0000259" key="11">
    <source>
        <dbReference type="PROSITE" id="PS50240"/>
    </source>
</evidence>
<accession>E2BS70</accession>
<keyword evidence="3" id="KW-0964">Secreted</keyword>
<keyword evidence="10" id="KW-0732">Signal</keyword>
<sequence length="250" mass="26973">MAMLLILCLATLVASAWSFESRIIGGKSTTIDNYPYQVSIHYDGKLLCGGSIISNLWILTAAHCVYGRRRASFKIRVGSTYLDKEGTVFTDISTIYYHELYDEDMYNYDVALMKLPTPLKLSSRVKSIGLATPSTAVKPGDKAVVTGWGELSAGGSSSEVLQVLAMPVIDQEVCKKIYARYGIVTPAMLCAGYISGGKDTCHGDSGGPLVYNGVQIGIVSWGAQCGSVGFPGVYTRVSAIRDWITKRANV</sequence>
<dbReference type="EC" id="3.4.21.1" evidence="8"/>
<keyword evidence="13" id="KW-1185">Reference proteome</keyword>
<evidence type="ECO:0000256" key="8">
    <source>
        <dbReference type="ARBA" id="ARBA00044036"/>
    </source>
</evidence>
<keyword evidence="7" id="KW-1015">Disulfide bond</keyword>
<evidence type="ECO:0000256" key="9">
    <source>
        <dbReference type="RuleBase" id="RU363034"/>
    </source>
</evidence>
<evidence type="ECO:0000256" key="3">
    <source>
        <dbReference type="ARBA" id="ARBA00022525"/>
    </source>
</evidence>
<dbReference type="GO" id="GO:0005576">
    <property type="term" value="C:extracellular region"/>
    <property type="evidence" value="ECO:0007669"/>
    <property type="project" value="UniProtKB-SubCell"/>
</dbReference>
<dbReference type="InParanoid" id="E2BS70"/>
<evidence type="ECO:0000256" key="10">
    <source>
        <dbReference type="SAM" id="SignalP"/>
    </source>
</evidence>
<dbReference type="InterPro" id="IPR018114">
    <property type="entry name" value="TRYPSIN_HIS"/>
</dbReference>
<dbReference type="PROSITE" id="PS00134">
    <property type="entry name" value="TRYPSIN_HIS"/>
    <property type="match status" value="1"/>
</dbReference>
<gene>
    <name evidence="12" type="ORF">EAI_16633</name>
</gene>
<dbReference type="GO" id="GO:0016485">
    <property type="term" value="P:protein processing"/>
    <property type="evidence" value="ECO:0007669"/>
    <property type="project" value="UniProtKB-ARBA"/>
</dbReference>
<comment type="subcellular location">
    <subcellularLocation>
        <location evidence="1">Secreted</location>
        <location evidence="1">Extracellular space</location>
    </subcellularLocation>
</comment>
<dbReference type="InterPro" id="IPR009003">
    <property type="entry name" value="Peptidase_S1_PA"/>
</dbReference>
<evidence type="ECO:0000313" key="13">
    <source>
        <dbReference type="Proteomes" id="UP000008237"/>
    </source>
</evidence>
<dbReference type="AlphaFoldDB" id="E2BS70"/>
<comment type="similarity">
    <text evidence="2">Belongs to the peptidase S1 family.</text>
</comment>